<dbReference type="PROSITE" id="PS00674">
    <property type="entry name" value="AAA"/>
    <property type="match status" value="1"/>
</dbReference>
<dbReference type="SMART" id="SM00382">
    <property type="entry name" value="AAA"/>
    <property type="match status" value="1"/>
</dbReference>
<name>A0A850STZ1_9BACT</name>
<keyword evidence="1" id="KW-0547">Nucleotide-binding</keyword>
<dbReference type="Gene3D" id="1.10.8.60">
    <property type="match status" value="1"/>
</dbReference>
<evidence type="ECO:0000256" key="1">
    <source>
        <dbReference type="RuleBase" id="RU003651"/>
    </source>
</evidence>
<evidence type="ECO:0000259" key="3">
    <source>
        <dbReference type="SMART" id="SM00382"/>
    </source>
</evidence>
<dbReference type="InterPro" id="IPR003960">
    <property type="entry name" value="ATPase_AAA_CS"/>
</dbReference>
<organism evidence="4 5">
    <name type="scientific">Desulfobacter latus</name>
    <dbReference type="NCBI Taxonomy" id="2292"/>
    <lineage>
        <taxon>Bacteria</taxon>
        <taxon>Pseudomonadati</taxon>
        <taxon>Thermodesulfobacteriota</taxon>
        <taxon>Desulfobacteria</taxon>
        <taxon>Desulfobacterales</taxon>
        <taxon>Desulfobacteraceae</taxon>
        <taxon>Desulfobacter</taxon>
    </lineage>
</organism>
<gene>
    <name evidence="4" type="ORF">HXW94_07460</name>
</gene>
<dbReference type="Pfam" id="PF00004">
    <property type="entry name" value="AAA"/>
    <property type="match status" value="1"/>
</dbReference>
<comment type="caution">
    <text evidence="4">The sequence shown here is derived from an EMBL/GenBank/DDBJ whole genome shotgun (WGS) entry which is preliminary data.</text>
</comment>
<sequence length="394" mass="43618">MTYLGDSIGKKVALATLSEQQGNREKAAQTWQEAAEMMQVFAIDALSDNSKTRRLAKAREYAQNARSLATKASDQSTVQPQTGRTTPAGEENHDNNPYRKEVRGLKFSSGIHWDDIGGLDEVRDELESFFGIFLAQKPEGVVIDSFRNIMLYGPPGTGKTMIAAAISNQLDAVFFNVKASDLTSKYFGESSKLVNALYDEARSAADTGLSIIFIDEFDSLCRAREGDTSGAEQRILSTILSELDGLAEKGEDKGVLTIAATNRPDTLDQAIRSRFQKQFYIPLPGEQARTDILKKIITKSGMTAGFDVENLSSETKGFSGRDLQGIFRGAMARMVARNNTAIKDLIRQGKQAVEKYTLKVSALLERDFLEEIEKIKIDPETTKKNNDFYARYRG</sequence>
<dbReference type="PANTHER" id="PTHR23074:SF83">
    <property type="entry name" value="VACUOLAR PROTEIN SORTING-ASSOCIATED PROTEIN 4A"/>
    <property type="match status" value="1"/>
</dbReference>
<dbReference type="InterPro" id="IPR050304">
    <property type="entry name" value="MT-severing_AAA_ATPase"/>
</dbReference>
<evidence type="ECO:0000313" key="5">
    <source>
        <dbReference type="Proteomes" id="UP000553343"/>
    </source>
</evidence>
<feature type="region of interest" description="Disordered" evidence="2">
    <location>
        <begin position="66"/>
        <end position="98"/>
    </location>
</feature>
<keyword evidence="5" id="KW-1185">Reference proteome</keyword>
<dbReference type="AlphaFoldDB" id="A0A850STZ1"/>
<dbReference type="InterPro" id="IPR003593">
    <property type="entry name" value="AAA+_ATPase"/>
</dbReference>
<keyword evidence="1 4" id="KW-0067">ATP-binding</keyword>
<dbReference type="Gene3D" id="3.40.50.300">
    <property type="entry name" value="P-loop containing nucleotide triphosphate hydrolases"/>
    <property type="match status" value="1"/>
</dbReference>
<dbReference type="EMBL" id="JACADJ010000018">
    <property type="protein sequence ID" value="NWH04824.1"/>
    <property type="molecule type" value="Genomic_DNA"/>
</dbReference>
<dbReference type="GO" id="GO:0005524">
    <property type="term" value="F:ATP binding"/>
    <property type="evidence" value="ECO:0007669"/>
    <property type="project" value="UniProtKB-KW"/>
</dbReference>
<reference evidence="4 5" key="1">
    <citation type="submission" date="2020-06" db="EMBL/GenBank/DDBJ databases">
        <title>High-quality draft genome of sulfate reducer Desulfobacter latus type strain AcrS2 isolated from marine sediment.</title>
        <authorList>
            <person name="Hoppe M."/>
            <person name="Larsen C.K."/>
            <person name="Marshall I.P.G."/>
            <person name="Schramm A."/>
            <person name="Marietou A.G."/>
        </authorList>
    </citation>
    <scope>NUCLEOTIDE SEQUENCE [LARGE SCALE GENOMIC DNA]</scope>
    <source>
        <strain evidence="4 5">AcRS2</strain>
    </source>
</reference>
<dbReference type="GO" id="GO:0016887">
    <property type="term" value="F:ATP hydrolysis activity"/>
    <property type="evidence" value="ECO:0007669"/>
    <property type="project" value="InterPro"/>
</dbReference>
<accession>A0A850STZ1</accession>
<dbReference type="Proteomes" id="UP000553343">
    <property type="component" value="Unassembled WGS sequence"/>
</dbReference>
<proteinExistence type="inferred from homology"/>
<dbReference type="PANTHER" id="PTHR23074">
    <property type="entry name" value="AAA DOMAIN-CONTAINING"/>
    <property type="match status" value="1"/>
</dbReference>
<feature type="compositionally biased region" description="Polar residues" evidence="2">
    <location>
        <begin position="66"/>
        <end position="85"/>
    </location>
</feature>
<comment type="similarity">
    <text evidence="1">Belongs to the AAA ATPase family.</text>
</comment>
<evidence type="ECO:0000256" key="2">
    <source>
        <dbReference type="SAM" id="MobiDB-lite"/>
    </source>
</evidence>
<dbReference type="InterPro" id="IPR027417">
    <property type="entry name" value="P-loop_NTPase"/>
</dbReference>
<feature type="domain" description="AAA+ ATPase" evidence="3">
    <location>
        <begin position="145"/>
        <end position="285"/>
    </location>
</feature>
<evidence type="ECO:0000313" key="4">
    <source>
        <dbReference type="EMBL" id="NWH04824.1"/>
    </source>
</evidence>
<dbReference type="InterPro" id="IPR003959">
    <property type="entry name" value="ATPase_AAA_core"/>
</dbReference>
<dbReference type="SUPFAM" id="SSF52540">
    <property type="entry name" value="P-loop containing nucleoside triphosphate hydrolases"/>
    <property type="match status" value="1"/>
</dbReference>
<dbReference type="RefSeq" id="WP_178366276.1">
    <property type="nucleotide sequence ID" value="NZ_JACADJ010000018.1"/>
</dbReference>
<protein>
    <submittedName>
        <fullName evidence="4">ATP-binding protein</fullName>
    </submittedName>
</protein>